<dbReference type="OrthoDB" id="3665at10239"/>
<dbReference type="GO" id="GO:0044423">
    <property type="term" value="C:virion component"/>
    <property type="evidence" value="ECO:0007669"/>
    <property type="project" value="InterPro"/>
</dbReference>
<dbReference type="Proteomes" id="UP000232791">
    <property type="component" value="Segment"/>
</dbReference>
<organism evidence="1 2">
    <name type="scientific">Clostera anastomosis granulovirus B</name>
    <dbReference type="NCBI Taxonomy" id="1986290"/>
    <lineage>
        <taxon>Viruses</taxon>
        <taxon>Viruses incertae sedis</taxon>
        <taxon>Naldaviricetes</taxon>
        <taxon>Lefavirales</taxon>
        <taxon>Baculoviridae</taxon>
        <taxon>Betabaculovirus</taxon>
        <taxon>Betabaculovirus alterclanastomosis</taxon>
    </lineage>
</organism>
<evidence type="ECO:0000313" key="2">
    <source>
        <dbReference type="Proteomes" id="UP000232791"/>
    </source>
</evidence>
<reference evidence="1 2" key="1">
    <citation type="journal article" date="2015" name="PLoS ONE">
        <title>The Complete Genome of a New Betabaculovirus from Clostera anastomosis.</title>
        <authorList>
            <person name="Yin F."/>
            <person name="Zhu Z."/>
            <person name="Liu X."/>
            <person name="Hou D."/>
            <person name="Wang J."/>
            <person name="Zhang L."/>
            <person name="Wang M."/>
            <person name="Kou Z."/>
            <person name="Wang H."/>
            <person name="Deng F."/>
            <person name="Hu Z."/>
        </authorList>
    </citation>
    <scope>NUCLEOTIDE SEQUENCE [LARGE SCALE GENOMIC DNA]</scope>
    <source>
        <strain evidence="1 2">ClasGV-B</strain>
    </source>
</reference>
<proteinExistence type="predicted"/>
<name>A0A0K0WSA4_9BBAC</name>
<protein>
    <submittedName>
        <fullName evidence="1">Gp41</fullName>
    </submittedName>
</protein>
<dbReference type="EMBL" id="KR091910">
    <property type="protein sequence ID" value="AKS25431.1"/>
    <property type="molecule type" value="Genomic_DNA"/>
</dbReference>
<dbReference type="GO" id="GO:0005198">
    <property type="term" value="F:structural molecule activity"/>
    <property type="evidence" value="ECO:0007669"/>
    <property type="project" value="InterPro"/>
</dbReference>
<dbReference type="InterPro" id="IPR006790">
    <property type="entry name" value="Baculovirus_Gp41"/>
</dbReference>
<gene>
    <name evidence="1" type="ORF">clas88</name>
</gene>
<keyword evidence="2" id="KW-1185">Reference proteome</keyword>
<accession>A0A0K0WSA4</accession>
<sequence>MDTLNWSGVINAINLYRSNNTAKLSAEQIGCINLVRDLFIKSDPVPVNVTKRFENDSDLISYYANLEKKYGTIKPNGNHGIFDKSFTISPIMKAYADKFYKRRLSLAASHLSDIVKYQMATAITQNKSLPLFYTDTTNEYLQMLYQKGDVGGVYTQQPQVCADVMNRLVEDVLYGKHNGYYVNNCLSAQNKYAVHRFRDNITYLLNSPLTLSTNIFELIEGRAVANGQQTNVNYSSAHVATTSDAEIPLQQHLSVISFENEALRRAKIQDMNIKYAHLNT</sequence>
<dbReference type="Pfam" id="PF04700">
    <property type="entry name" value="Baculo_gp41"/>
    <property type="match status" value="1"/>
</dbReference>
<evidence type="ECO:0000313" key="1">
    <source>
        <dbReference type="EMBL" id="AKS25431.1"/>
    </source>
</evidence>